<dbReference type="Pfam" id="PF13245">
    <property type="entry name" value="AAA_19"/>
    <property type="match status" value="1"/>
</dbReference>
<keyword evidence="1 5" id="KW-0547">Nucleotide-binding</keyword>
<dbReference type="PANTHER" id="PTHR11070:SF59">
    <property type="entry name" value="DNA 3'-5' HELICASE"/>
    <property type="match status" value="1"/>
</dbReference>
<evidence type="ECO:0000256" key="2">
    <source>
        <dbReference type="ARBA" id="ARBA00022801"/>
    </source>
</evidence>
<dbReference type="PROSITE" id="PS51198">
    <property type="entry name" value="UVRD_HELICASE_ATP_BIND"/>
    <property type="match status" value="1"/>
</dbReference>
<dbReference type="GO" id="GO:0043138">
    <property type="term" value="F:3'-5' DNA helicase activity"/>
    <property type="evidence" value="ECO:0007669"/>
    <property type="project" value="TreeGrafter"/>
</dbReference>
<dbReference type="InterPro" id="IPR000212">
    <property type="entry name" value="DNA_helicase_UvrD/REP"/>
</dbReference>
<dbReference type="GO" id="GO:0005829">
    <property type="term" value="C:cytosol"/>
    <property type="evidence" value="ECO:0007669"/>
    <property type="project" value="TreeGrafter"/>
</dbReference>
<proteinExistence type="predicted"/>
<evidence type="ECO:0000256" key="1">
    <source>
        <dbReference type="ARBA" id="ARBA00022741"/>
    </source>
</evidence>
<evidence type="ECO:0000256" key="3">
    <source>
        <dbReference type="ARBA" id="ARBA00022806"/>
    </source>
</evidence>
<dbReference type="AlphaFoldDB" id="A0A4R0KX95"/>
<feature type="domain" description="UvrD-like helicase ATP-binding" evidence="6">
    <location>
        <begin position="1"/>
        <end position="237"/>
    </location>
</feature>
<dbReference type="EMBL" id="SJKB01000001">
    <property type="protein sequence ID" value="TCC65701.1"/>
    <property type="molecule type" value="Genomic_DNA"/>
</dbReference>
<dbReference type="Gene3D" id="3.40.50.300">
    <property type="entry name" value="P-loop containing nucleotide triphosphate hydrolases"/>
    <property type="match status" value="2"/>
</dbReference>
<dbReference type="OrthoDB" id="9810135at2"/>
<gene>
    <name evidence="7" type="ORF">E0H73_01840</name>
</gene>
<evidence type="ECO:0000313" key="8">
    <source>
        <dbReference type="Proteomes" id="UP000291144"/>
    </source>
</evidence>
<dbReference type="RefSeq" id="WP_131350312.1">
    <property type="nucleotide sequence ID" value="NZ_SJKB01000001.1"/>
</dbReference>
<evidence type="ECO:0000256" key="4">
    <source>
        <dbReference type="ARBA" id="ARBA00022840"/>
    </source>
</evidence>
<dbReference type="GO" id="GO:0003677">
    <property type="term" value="F:DNA binding"/>
    <property type="evidence" value="ECO:0007669"/>
    <property type="project" value="InterPro"/>
</dbReference>
<dbReference type="Proteomes" id="UP000291144">
    <property type="component" value="Unassembled WGS sequence"/>
</dbReference>
<comment type="caution">
    <text evidence="7">The sequence shown here is derived from an EMBL/GenBank/DDBJ whole genome shotgun (WGS) entry which is preliminary data.</text>
</comment>
<evidence type="ECO:0000256" key="5">
    <source>
        <dbReference type="PROSITE-ProRule" id="PRU00560"/>
    </source>
</evidence>
<evidence type="ECO:0000259" key="6">
    <source>
        <dbReference type="PROSITE" id="PS51198"/>
    </source>
</evidence>
<dbReference type="GO" id="GO:0033202">
    <property type="term" value="C:DNA helicase complex"/>
    <property type="evidence" value="ECO:0007669"/>
    <property type="project" value="TreeGrafter"/>
</dbReference>
<dbReference type="SUPFAM" id="SSF52540">
    <property type="entry name" value="P-loop containing nucleoside triphosphate hydrolases"/>
    <property type="match status" value="1"/>
</dbReference>
<name>A0A4R0KX95_9ACTN</name>
<sequence length="550" mass="59538">MPSAEQQAVITSRNPVVIVIGGAGSGKTTTAAAAAGRRLTEIDHGRAEARAATRPGALAGLPPRKRVLFVSFSRTAVSQILDRSAEVLGPLRDRVDVVTFHGLAWRILNDFGRFYGHPYPVRVQSRAESEVSARFPGVSYDELVPAASALLAVPTVRDYYRRRYGTVICDEFQDTSNAEWAFIQTISPDAQRILLGDPNQCIYAGMKNIDPQARIAEASALAGAAMIELPPQSYRDPSGALPAAALAALERRFGDPTIAYAVSTARIILHLAPAANLAEAVSHVVVAEQAAGNTVSVFTHTHAATAELSTVLSEVGIDHEQVGFTEAFGDGLQAQFSLLRWALDGNASPRQALAVYVHSIAHGRTKKRFADAVVRKTIPAFEAELKRVALDLQVAAKVPPDIDELLVILAGAHQRLGFPRGEDTWLRSNRQLRRVARVLERGGSLEDLTSEVEELRVGTLVGSRAGRPKPVQVMNLHQTKGREADVTVLLLQPDEFHGYEAEPYPTGSRLLYVCLTRAREGAHIVVPDAINNLHGLWLPFIDACIVAQQT</sequence>
<accession>A0A4R0KX95</accession>
<keyword evidence="3 5" id="KW-0347">Helicase</keyword>
<protein>
    <submittedName>
        <fullName evidence="7">ATP-dependent helicase</fullName>
    </submittedName>
</protein>
<dbReference type="GO" id="GO:0016787">
    <property type="term" value="F:hydrolase activity"/>
    <property type="evidence" value="ECO:0007669"/>
    <property type="project" value="UniProtKB-UniRule"/>
</dbReference>
<feature type="binding site" evidence="5">
    <location>
        <begin position="21"/>
        <end position="28"/>
    </location>
    <ligand>
        <name>ATP</name>
        <dbReference type="ChEBI" id="CHEBI:30616"/>
    </ligand>
</feature>
<dbReference type="InterPro" id="IPR027417">
    <property type="entry name" value="P-loop_NTPase"/>
</dbReference>
<keyword evidence="2 5" id="KW-0378">Hydrolase</keyword>
<keyword evidence="8" id="KW-1185">Reference proteome</keyword>
<keyword evidence="4 5" id="KW-0067">ATP-binding</keyword>
<reference evidence="7 8" key="1">
    <citation type="submission" date="2019-02" db="EMBL/GenBank/DDBJ databases">
        <title>Kribbella capetownensis sp. nov. and Kribbella speibonae sp. nov., isolated from soil.</title>
        <authorList>
            <person name="Curtis S.M."/>
            <person name="Norton I."/>
            <person name="Everest G.J."/>
            <person name="Meyers P.R."/>
        </authorList>
    </citation>
    <scope>NUCLEOTIDE SEQUENCE [LARGE SCALE GENOMIC DNA]</scope>
    <source>
        <strain evidence="7 8">NRRL B-24813</strain>
    </source>
</reference>
<evidence type="ECO:0000313" key="7">
    <source>
        <dbReference type="EMBL" id="TCC65701.1"/>
    </source>
</evidence>
<dbReference type="InterPro" id="IPR014016">
    <property type="entry name" value="UvrD-like_ATP-bd"/>
</dbReference>
<dbReference type="PANTHER" id="PTHR11070">
    <property type="entry name" value="UVRD / RECB / PCRA DNA HELICASE FAMILY MEMBER"/>
    <property type="match status" value="1"/>
</dbReference>
<dbReference type="GO" id="GO:0005524">
    <property type="term" value="F:ATP binding"/>
    <property type="evidence" value="ECO:0007669"/>
    <property type="project" value="UniProtKB-UniRule"/>
</dbReference>
<organism evidence="7 8">
    <name type="scientific">Kribbella pittospori</name>
    <dbReference type="NCBI Taxonomy" id="722689"/>
    <lineage>
        <taxon>Bacteria</taxon>
        <taxon>Bacillati</taxon>
        <taxon>Actinomycetota</taxon>
        <taxon>Actinomycetes</taxon>
        <taxon>Propionibacteriales</taxon>
        <taxon>Kribbellaceae</taxon>
        <taxon>Kribbella</taxon>
    </lineage>
</organism>
<dbReference type="GO" id="GO:0000725">
    <property type="term" value="P:recombinational repair"/>
    <property type="evidence" value="ECO:0007669"/>
    <property type="project" value="TreeGrafter"/>
</dbReference>